<evidence type="ECO:0000313" key="2">
    <source>
        <dbReference type="EMBL" id="AWI32702.1"/>
    </source>
</evidence>
<keyword evidence="3" id="KW-1185">Reference proteome</keyword>
<reference evidence="2 3" key="1">
    <citation type="submission" date="2018-05" db="EMBL/GenBank/DDBJ databases">
        <title>Complete genome sequence of sponge-derived Streptomyces sp. HNM0039.</title>
        <authorList>
            <person name="Huang X."/>
            <person name="Zhou S."/>
        </authorList>
    </citation>
    <scope>NUCLEOTIDE SEQUENCE [LARGE SCALE GENOMIC DNA]</scope>
    <source>
        <strain evidence="2 3">HNM0039</strain>
    </source>
</reference>
<feature type="compositionally biased region" description="Pro residues" evidence="1">
    <location>
        <begin position="23"/>
        <end position="32"/>
    </location>
</feature>
<feature type="region of interest" description="Disordered" evidence="1">
    <location>
        <begin position="1"/>
        <end position="52"/>
    </location>
</feature>
<feature type="compositionally biased region" description="Acidic residues" evidence="1">
    <location>
        <begin position="148"/>
        <end position="181"/>
    </location>
</feature>
<dbReference type="KEGG" id="stir:DDW44_30780"/>
<protein>
    <submittedName>
        <fullName evidence="2">Uncharacterized protein</fullName>
    </submittedName>
</protein>
<name>A0A2S1T208_9ACTN</name>
<dbReference type="RefSeq" id="WP_108908570.1">
    <property type="nucleotide sequence ID" value="NZ_CP029188.1"/>
</dbReference>
<evidence type="ECO:0000313" key="3">
    <source>
        <dbReference type="Proteomes" id="UP000244900"/>
    </source>
</evidence>
<gene>
    <name evidence="2" type="ORF">DDW44_30780</name>
</gene>
<feature type="region of interest" description="Disordered" evidence="1">
    <location>
        <begin position="101"/>
        <end position="190"/>
    </location>
</feature>
<evidence type="ECO:0000256" key="1">
    <source>
        <dbReference type="SAM" id="MobiDB-lite"/>
    </source>
</evidence>
<dbReference type="EMBL" id="CP029188">
    <property type="protein sequence ID" value="AWI32702.1"/>
    <property type="molecule type" value="Genomic_DNA"/>
</dbReference>
<organism evidence="2 3">
    <name type="scientific">Streptomyces tirandamycinicus</name>
    <dbReference type="NCBI Taxonomy" id="2174846"/>
    <lineage>
        <taxon>Bacteria</taxon>
        <taxon>Bacillati</taxon>
        <taxon>Actinomycetota</taxon>
        <taxon>Actinomycetes</taxon>
        <taxon>Kitasatosporales</taxon>
        <taxon>Streptomycetaceae</taxon>
        <taxon>Streptomyces</taxon>
    </lineage>
</organism>
<dbReference type="AlphaFoldDB" id="A0A2S1T208"/>
<proteinExistence type="predicted"/>
<dbReference type="OrthoDB" id="4227089at2"/>
<accession>A0A2S1T208</accession>
<dbReference type="Proteomes" id="UP000244900">
    <property type="component" value="Chromosome"/>
</dbReference>
<sequence>MDYAYAVKRLPQPNELTAGDPAANPPPEPQPPQEDDARPWAGDVYDEGDETDPALAYASFSGQDGEQAWLDKAEDGTLTGWVRDETGQVWRYSDPDTWAIDVDDAGMVQTSGTNEAPSGDEAPQAPTGEDPAADDTDGSQFGTADEVVTPDEDLGDDMSEEPDPFADDPDDETDEDNEDEPDPKGKKPWK</sequence>